<dbReference type="Gene3D" id="2.40.30.10">
    <property type="entry name" value="Translation factors"/>
    <property type="match status" value="2"/>
</dbReference>
<evidence type="ECO:0000256" key="3">
    <source>
        <dbReference type="ARBA" id="ARBA00022540"/>
    </source>
</evidence>
<comment type="catalytic activity">
    <reaction evidence="10">
        <text>GTP + H2O = GDP + phosphate + H(+)</text>
        <dbReference type="Rhea" id="RHEA:19669"/>
        <dbReference type="ChEBI" id="CHEBI:15377"/>
        <dbReference type="ChEBI" id="CHEBI:15378"/>
        <dbReference type="ChEBI" id="CHEBI:37565"/>
        <dbReference type="ChEBI" id="CHEBI:43474"/>
        <dbReference type="ChEBI" id="CHEBI:58189"/>
        <dbReference type="EC" id="3.6.5.3"/>
    </reaction>
</comment>
<dbReference type="PANTHER" id="PTHR42854">
    <property type="entry name" value="EUKARYOTIC TRANSLATION INITIATION FACTOR 2 SUBUNIT 3 FAMILY MEMBER"/>
    <property type="match status" value="1"/>
</dbReference>
<comment type="caution">
    <text evidence="12">The sequence shown here is derived from an EMBL/GenBank/DDBJ whole genome shotgun (WGS) entry which is preliminary data.</text>
</comment>
<evidence type="ECO:0000256" key="4">
    <source>
        <dbReference type="ARBA" id="ARBA00022723"/>
    </source>
</evidence>
<dbReference type="Gene3D" id="3.40.50.300">
    <property type="entry name" value="P-loop containing nucleotide triphosphate hydrolases"/>
    <property type="match status" value="1"/>
</dbReference>
<evidence type="ECO:0000256" key="2">
    <source>
        <dbReference type="ARBA" id="ARBA00011986"/>
    </source>
</evidence>
<keyword evidence="7" id="KW-0460">Magnesium</keyword>
<dbReference type="NCBIfam" id="NF003077">
    <property type="entry name" value="PRK04000.1"/>
    <property type="match status" value="1"/>
</dbReference>
<dbReference type="GO" id="GO:0001731">
    <property type="term" value="P:formation of translation preinitiation complex"/>
    <property type="evidence" value="ECO:0007669"/>
    <property type="project" value="TreeGrafter"/>
</dbReference>
<keyword evidence="6" id="KW-0378">Hydrolase</keyword>
<comment type="similarity">
    <text evidence="1">Belongs to the TRAFAC class translation factor GTPase superfamily. Classic translation factor GTPase family. EIF2G subfamily.</text>
</comment>
<dbReference type="InterPro" id="IPR015256">
    <property type="entry name" value="eIF2g_C"/>
</dbReference>
<dbReference type="InterPro" id="IPR022424">
    <property type="entry name" value="TIF2_gsu"/>
</dbReference>
<dbReference type="SUPFAM" id="SSF50465">
    <property type="entry name" value="EF-Tu/eEF-1alpha/eIF2-gamma C-terminal domain"/>
    <property type="match status" value="1"/>
</dbReference>
<dbReference type="GO" id="GO:0003924">
    <property type="term" value="F:GTPase activity"/>
    <property type="evidence" value="ECO:0007669"/>
    <property type="project" value="InterPro"/>
</dbReference>
<dbReference type="InterPro" id="IPR000795">
    <property type="entry name" value="T_Tr_GTP-bd_dom"/>
</dbReference>
<keyword evidence="4" id="KW-0479">Metal-binding</keyword>
<dbReference type="SUPFAM" id="SSF50447">
    <property type="entry name" value="Translation proteins"/>
    <property type="match status" value="1"/>
</dbReference>
<dbReference type="InterPro" id="IPR009001">
    <property type="entry name" value="Transl_elong_EF1A/Init_IF2_C"/>
</dbReference>
<dbReference type="EC" id="3.6.5.3" evidence="2"/>
<evidence type="ECO:0000256" key="7">
    <source>
        <dbReference type="ARBA" id="ARBA00022842"/>
    </source>
</evidence>
<evidence type="ECO:0000256" key="9">
    <source>
        <dbReference type="ARBA" id="ARBA00023134"/>
    </source>
</evidence>
<dbReference type="GO" id="GO:0005829">
    <property type="term" value="C:cytosol"/>
    <property type="evidence" value="ECO:0007669"/>
    <property type="project" value="TreeGrafter"/>
</dbReference>
<evidence type="ECO:0000256" key="6">
    <source>
        <dbReference type="ARBA" id="ARBA00022801"/>
    </source>
</evidence>
<organism evidence="12 13">
    <name type="scientific">Candidatus Iainarchaeum sp</name>
    <dbReference type="NCBI Taxonomy" id="3101447"/>
    <lineage>
        <taxon>Archaea</taxon>
        <taxon>Candidatus Iainarchaeota</taxon>
        <taxon>Candidatus Iainarchaeia</taxon>
        <taxon>Candidatus Iainarchaeales</taxon>
        <taxon>Candidatus Iainarchaeaceae</taxon>
        <taxon>Candidatus Iainarchaeum</taxon>
    </lineage>
</organism>
<dbReference type="NCBIfam" id="TIGR00231">
    <property type="entry name" value="small_GTP"/>
    <property type="match status" value="1"/>
</dbReference>
<dbReference type="AlphaFoldDB" id="A0A2D6LP74"/>
<dbReference type="CDD" id="cd03688">
    <property type="entry name" value="eIF2_gamma_II"/>
    <property type="match status" value="1"/>
</dbReference>
<sequence length="400" mass="42956">MTKQKTGQQAEINIGMIGHVDHGKTSLVQALTGKWADTHSEELKQGISIRLGYADTTFYKCDKAKGAEGYNVDGKCETGKAVQLRRVSFVDAPGHETLMATMLSGAALMNGAVLVVAANEKCPQPRTAEHLMALSVSGVKNIVVAQNKIDLVDMKRAKESHTEITKFLKEYGYENSPIIPISANQGVNIDLLIEAIETHIPTPKKDKSKDLKMYVARSFDINKPGAKPEELKGGVIGGSIVSGTLKAGDKIEITPGLDGKPIETEVVSLGVESGSITDATAGGLIAVGTKLDAFFSKNDEMRGQMIAKPGKLPKPTKQVTLEVHHVERLVTSKAEELKANDFVVLAIGTSTAVGQVAKIGSKNEFEFVLKNPVVLEKGQQVAISKREQSGWRLRAYGIAK</sequence>
<dbReference type="Pfam" id="PF03144">
    <property type="entry name" value="GTP_EFTU_D2"/>
    <property type="match status" value="1"/>
</dbReference>
<dbReference type="GO" id="GO:0005525">
    <property type="term" value="F:GTP binding"/>
    <property type="evidence" value="ECO:0007669"/>
    <property type="project" value="UniProtKB-KW"/>
</dbReference>
<evidence type="ECO:0000313" key="13">
    <source>
        <dbReference type="Proteomes" id="UP000226712"/>
    </source>
</evidence>
<evidence type="ECO:0000256" key="1">
    <source>
        <dbReference type="ARBA" id="ARBA00005388"/>
    </source>
</evidence>
<evidence type="ECO:0000256" key="5">
    <source>
        <dbReference type="ARBA" id="ARBA00022741"/>
    </source>
</evidence>
<gene>
    <name evidence="12" type="ORF">CL944_00795</name>
</gene>
<dbReference type="InterPro" id="IPR009000">
    <property type="entry name" value="Transl_B-barrel_sf"/>
</dbReference>
<evidence type="ECO:0000256" key="10">
    <source>
        <dbReference type="ARBA" id="ARBA00048107"/>
    </source>
</evidence>
<keyword evidence="5" id="KW-0547">Nucleotide-binding</keyword>
<dbReference type="InterPro" id="IPR044128">
    <property type="entry name" value="eIF2g_GTP-bd"/>
</dbReference>
<accession>A0A2D6LP74</accession>
<name>A0A2D6LP74_9ARCH</name>
<dbReference type="CDD" id="cd01888">
    <property type="entry name" value="eIF2_gamma"/>
    <property type="match status" value="1"/>
</dbReference>
<dbReference type="GO" id="GO:0046872">
    <property type="term" value="F:metal ion binding"/>
    <property type="evidence" value="ECO:0007669"/>
    <property type="project" value="UniProtKB-KW"/>
</dbReference>
<dbReference type="Pfam" id="PF00009">
    <property type="entry name" value="GTP_EFTU"/>
    <property type="match status" value="1"/>
</dbReference>
<evidence type="ECO:0000313" key="12">
    <source>
        <dbReference type="EMBL" id="MAG17993.1"/>
    </source>
</evidence>
<evidence type="ECO:0000256" key="8">
    <source>
        <dbReference type="ARBA" id="ARBA00022917"/>
    </source>
</evidence>
<dbReference type="InterPro" id="IPR005225">
    <property type="entry name" value="Small_GTP-bd"/>
</dbReference>
<dbReference type="GO" id="GO:0000049">
    <property type="term" value="F:tRNA binding"/>
    <property type="evidence" value="ECO:0007669"/>
    <property type="project" value="InterPro"/>
</dbReference>
<dbReference type="InterPro" id="IPR050543">
    <property type="entry name" value="eIF2G"/>
</dbReference>
<dbReference type="InterPro" id="IPR044127">
    <property type="entry name" value="eIF2g_dom_2"/>
</dbReference>
<dbReference type="EMBL" id="NZBD01000004">
    <property type="protein sequence ID" value="MAG17993.1"/>
    <property type="molecule type" value="Genomic_DNA"/>
</dbReference>
<dbReference type="NCBIfam" id="TIGR03680">
    <property type="entry name" value="eif2g_arch"/>
    <property type="match status" value="1"/>
</dbReference>
<evidence type="ECO:0000259" key="11">
    <source>
        <dbReference type="PROSITE" id="PS51722"/>
    </source>
</evidence>
<keyword evidence="3 12" id="KW-0396">Initiation factor</keyword>
<protein>
    <recommendedName>
        <fullName evidence="2">protein-synthesizing GTPase</fullName>
        <ecNumber evidence="2">3.6.5.3</ecNumber>
    </recommendedName>
</protein>
<keyword evidence="9" id="KW-0342">GTP-binding</keyword>
<dbReference type="PANTHER" id="PTHR42854:SF3">
    <property type="entry name" value="EUKARYOTIC TRANSLATION INITIATION FACTOR 2 SUBUNIT 3-RELATED"/>
    <property type="match status" value="1"/>
</dbReference>
<dbReference type="Pfam" id="PF09173">
    <property type="entry name" value="eIF2_C"/>
    <property type="match status" value="1"/>
</dbReference>
<keyword evidence="8" id="KW-0648">Protein biosynthesis</keyword>
<dbReference type="PRINTS" id="PR00315">
    <property type="entry name" value="ELONGATNFCT"/>
</dbReference>
<dbReference type="InterPro" id="IPR027417">
    <property type="entry name" value="P-loop_NTPase"/>
</dbReference>
<dbReference type="PROSITE" id="PS51722">
    <property type="entry name" value="G_TR_2"/>
    <property type="match status" value="1"/>
</dbReference>
<reference evidence="13" key="1">
    <citation type="submission" date="2017-09" db="EMBL/GenBank/DDBJ databases">
        <title>The Reconstruction of 2,631 Draft Metagenome-Assembled Genomes from the Global Oceans.</title>
        <authorList>
            <person name="Tully B.J."/>
            <person name="Graham E.D."/>
            <person name="Heidelberg J.F."/>
        </authorList>
    </citation>
    <scope>NUCLEOTIDE SEQUENCE [LARGE SCALE GENOMIC DNA]</scope>
</reference>
<dbReference type="SUPFAM" id="SSF52540">
    <property type="entry name" value="P-loop containing nucleoside triphosphate hydrolases"/>
    <property type="match status" value="1"/>
</dbReference>
<dbReference type="GO" id="GO:0003743">
    <property type="term" value="F:translation initiation factor activity"/>
    <property type="evidence" value="ECO:0007669"/>
    <property type="project" value="UniProtKB-KW"/>
</dbReference>
<feature type="domain" description="Tr-type G" evidence="11">
    <location>
        <begin position="9"/>
        <end position="204"/>
    </location>
</feature>
<dbReference type="Proteomes" id="UP000226712">
    <property type="component" value="Unassembled WGS sequence"/>
</dbReference>
<dbReference type="InterPro" id="IPR004161">
    <property type="entry name" value="EFTu-like_2"/>
</dbReference>
<proteinExistence type="inferred from homology"/>